<dbReference type="STRING" id="490189.SAMN02927903_03022"/>
<dbReference type="AlphaFoldDB" id="A0A1G5K2B7"/>
<reference evidence="1 2" key="1">
    <citation type="submission" date="2016-10" db="EMBL/GenBank/DDBJ databases">
        <authorList>
            <person name="de Groot N.N."/>
        </authorList>
    </citation>
    <scope>NUCLEOTIDE SEQUENCE [LARGE SCALE GENOMIC DNA]</scope>
    <source>
        <strain evidence="1 2">CGMCC 1.7031</strain>
    </source>
</reference>
<dbReference type="Proteomes" id="UP000199354">
    <property type="component" value="Unassembled WGS sequence"/>
</dbReference>
<name>A0A1G5K2B7_9FLAO</name>
<dbReference type="Pfam" id="PF11363">
    <property type="entry name" value="DUF3164"/>
    <property type="match status" value="1"/>
</dbReference>
<accession>A0A1G5K2B7</accession>
<keyword evidence="2" id="KW-1185">Reference proteome</keyword>
<evidence type="ECO:0008006" key="3">
    <source>
        <dbReference type="Google" id="ProtNLM"/>
    </source>
</evidence>
<organism evidence="1 2">
    <name type="scientific">Flavobacterium caeni</name>
    <dbReference type="NCBI Taxonomy" id="490189"/>
    <lineage>
        <taxon>Bacteria</taxon>
        <taxon>Pseudomonadati</taxon>
        <taxon>Bacteroidota</taxon>
        <taxon>Flavobacteriia</taxon>
        <taxon>Flavobacteriales</taxon>
        <taxon>Flavobacteriaceae</taxon>
        <taxon>Flavobacterium</taxon>
    </lineage>
</organism>
<gene>
    <name evidence="1" type="ORF">SAMN02927903_03022</name>
</gene>
<dbReference type="EMBL" id="FMVF01000019">
    <property type="protein sequence ID" value="SCY94361.1"/>
    <property type="molecule type" value="Genomic_DNA"/>
</dbReference>
<dbReference type="OrthoDB" id="670235at2"/>
<proteinExistence type="predicted"/>
<sequence>MKITHTSKDQTWINETSTHIPFNRTTPVERLHEKHSSRLLKEAVKLNKGLSDFKALIRDLSNEAYEAFMASVKVQKPAKGNFTWYNFNRTIKIEVSISEPIKFDEMTIAAAKVKLDEFLNLNIESKNAFAKDMAKAAFSTQRSGQLDVKKVLDLIRYKDQVNDPLFSESVELIQKAIRRPESKTYFRIWLKDETGKYNNIDLNLSSI</sequence>
<dbReference type="InterPro" id="IPR021505">
    <property type="entry name" value="Phage_B3_Orf6"/>
</dbReference>
<protein>
    <recommendedName>
        <fullName evidence="3">DUF3164 family protein</fullName>
    </recommendedName>
</protein>
<evidence type="ECO:0000313" key="2">
    <source>
        <dbReference type="Proteomes" id="UP000199354"/>
    </source>
</evidence>
<evidence type="ECO:0000313" key="1">
    <source>
        <dbReference type="EMBL" id="SCY94361.1"/>
    </source>
</evidence>
<dbReference type="RefSeq" id="WP_091146163.1">
    <property type="nucleotide sequence ID" value="NZ_FMVF01000019.1"/>
</dbReference>